<protein>
    <submittedName>
        <fullName evidence="2">MarR family transcriptional regulator</fullName>
    </submittedName>
</protein>
<dbReference type="InterPro" id="IPR036388">
    <property type="entry name" value="WH-like_DNA-bd_sf"/>
</dbReference>
<dbReference type="AlphaFoldDB" id="A0A516G915"/>
<dbReference type="GO" id="GO:0006950">
    <property type="term" value="P:response to stress"/>
    <property type="evidence" value="ECO:0007669"/>
    <property type="project" value="TreeGrafter"/>
</dbReference>
<dbReference type="GO" id="GO:0003700">
    <property type="term" value="F:DNA-binding transcription factor activity"/>
    <property type="evidence" value="ECO:0007669"/>
    <property type="project" value="InterPro"/>
</dbReference>
<dbReference type="Pfam" id="PF01047">
    <property type="entry name" value="MarR"/>
    <property type="match status" value="1"/>
</dbReference>
<organism evidence="2 3">
    <name type="scientific">Ornithinimicrobium ciconiae</name>
    <dbReference type="NCBI Taxonomy" id="2594265"/>
    <lineage>
        <taxon>Bacteria</taxon>
        <taxon>Bacillati</taxon>
        <taxon>Actinomycetota</taxon>
        <taxon>Actinomycetes</taxon>
        <taxon>Micrococcales</taxon>
        <taxon>Ornithinimicrobiaceae</taxon>
        <taxon>Ornithinimicrobium</taxon>
    </lineage>
</organism>
<proteinExistence type="predicted"/>
<dbReference type="InterPro" id="IPR036390">
    <property type="entry name" value="WH_DNA-bd_sf"/>
</dbReference>
<dbReference type="PANTHER" id="PTHR33164:SF99">
    <property type="entry name" value="MARR FAMILY REGULATORY PROTEIN"/>
    <property type="match status" value="1"/>
</dbReference>
<accession>A0A516G915</accession>
<dbReference type="InterPro" id="IPR039422">
    <property type="entry name" value="MarR/SlyA-like"/>
</dbReference>
<dbReference type="InterPro" id="IPR000835">
    <property type="entry name" value="HTH_MarR-typ"/>
</dbReference>
<reference evidence="2 3" key="1">
    <citation type="submission" date="2019-07" db="EMBL/GenBank/DDBJ databases">
        <title>complete genome sequencing of Ornithinimicrobium sp. H23M54.</title>
        <authorList>
            <person name="Bae J.-W."/>
            <person name="Lee S.-Y."/>
        </authorList>
    </citation>
    <scope>NUCLEOTIDE SEQUENCE [LARGE SCALE GENOMIC DNA]</scope>
    <source>
        <strain evidence="2 3">H23M54</strain>
    </source>
</reference>
<dbReference type="RefSeq" id="WP_143782647.1">
    <property type="nucleotide sequence ID" value="NZ_CP041616.1"/>
</dbReference>
<evidence type="ECO:0000259" key="1">
    <source>
        <dbReference type="PROSITE" id="PS50995"/>
    </source>
</evidence>
<dbReference type="SUPFAM" id="SSF46785">
    <property type="entry name" value="Winged helix' DNA-binding domain"/>
    <property type="match status" value="1"/>
</dbReference>
<dbReference type="OrthoDB" id="8635520at2"/>
<dbReference type="EMBL" id="CP041616">
    <property type="protein sequence ID" value="QDO87972.1"/>
    <property type="molecule type" value="Genomic_DNA"/>
</dbReference>
<dbReference type="Proteomes" id="UP000315395">
    <property type="component" value="Chromosome"/>
</dbReference>
<dbReference type="PANTHER" id="PTHR33164">
    <property type="entry name" value="TRANSCRIPTIONAL REGULATOR, MARR FAMILY"/>
    <property type="match status" value="1"/>
</dbReference>
<feature type="domain" description="HTH marR-type" evidence="1">
    <location>
        <begin position="23"/>
        <end position="155"/>
    </location>
</feature>
<keyword evidence="3" id="KW-1185">Reference proteome</keyword>
<evidence type="ECO:0000313" key="3">
    <source>
        <dbReference type="Proteomes" id="UP000315395"/>
    </source>
</evidence>
<dbReference type="PROSITE" id="PS50995">
    <property type="entry name" value="HTH_MARR_2"/>
    <property type="match status" value="1"/>
</dbReference>
<dbReference type="Gene3D" id="1.10.10.10">
    <property type="entry name" value="Winged helix-like DNA-binding domain superfamily/Winged helix DNA-binding domain"/>
    <property type="match status" value="1"/>
</dbReference>
<evidence type="ECO:0000313" key="2">
    <source>
        <dbReference type="EMBL" id="QDO87972.1"/>
    </source>
</evidence>
<dbReference type="KEGG" id="orz:FNH13_06135"/>
<dbReference type="SMART" id="SM00347">
    <property type="entry name" value="HTH_MARR"/>
    <property type="match status" value="1"/>
</dbReference>
<gene>
    <name evidence="2" type="ORF">FNH13_06135</name>
</gene>
<sequence length="176" mass="19867">MSTHGTPTPGATRWLSEDELQVWVGLVAVLELLPAQLDSRLRRVADLTYFDYYVLARLSEAPERTLPMSALATRTNATLPRLSHVARRLEARGMIERSTAHQDRRVTIVRLTQDGWDLLEATAPTHVEQVRELVFDRLSSEQVRQLGAITDTLLTSLDPRGLMSLPYRRPGAEPQQ</sequence>
<name>A0A516G915_9MICO</name>
<dbReference type="PRINTS" id="PR00598">
    <property type="entry name" value="HTHMARR"/>
</dbReference>